<evidence type="ECO:0000313" key="2">
    <source>
        <dbReference type="EMBL" id="GBN29740.1"/>
    </source>
</evidence>
<organism evidence="2 3">
    <name type="scientific">Araneus ventricosus</name>
    <name type="common">Orbweaver spider</name>
    <name type="synonym">Epeira ventricosa</name>
    <dbReference type="NCBI Taxonomy" id="182803"/>
    <lineage>
        <taxon>Eukaryota</taxon>
        <taxon>Metazoa</taxon>
        <taxon>Ecdysozoa</taxon>
        <taxon>Arthropoda</taxon>
        <taxon>Chelicerata</taxon>
        <taxon>Arachnida</taxon>
        <taxon>Araneae</taxon>
        <taxon>Araneomorphae</taxon>
        <taxon>Entelegynae</taxon>
        <taxon>Araneoidea</taxon>
        <taxon>Araneidae</taxon>
        <taxon>Araneus</taxon>
    </lineage>
</organism>
<keyword evidence="3" id="KW-1185">Reference proteome</keyword>
<dbReference type="GO" id="GO:0005634">
    <property type="term" value="C:nucleus"/>
    <property type="evidence" value="ECO:0007669"/>
    <property type="project" value="TreeGrafter"/>
</dbReference>
<proteinExistence type="inferred from homology"/>
<dbReference type="SUPFAM" id="SSF53098">
    <property type="entry name" value="Ribonuclease H-like"/>
    <property type="match status" value="1"/>
</dbReference>
<dbReference type="GO" id="GO:0005783">
    <property type="term" value="C:endoplasmic reticulum"/>
    <property type="evidence" value="ECO:0007669"/>
    <property type="project" value="TreeGrafter"/>
</dbReference>
<sequence length="362" mass="42355">MVEVTRSNFSHLFPHVEKSIKDSTFIAIDAEFTGLNLGPSNDSNLFDSLAERYEKLRSRATSFIPCQIGLSTYTKDLDKNSYSVETFVFYVRPCMIGSIDRIFTCQASSLDFLCGFNFDFKKFLPEGIPYINENEEVQVRQELKDGSISLPHEKLQDPRYQVKVNEMIDKKFGKYTKYKPEISKERVTFPVDTKSHVYFQLREIRRKFPKLWASSQGDLIVVKMVSPRERKKLEKYEAAEQESVLDYFLGFTKVFRLLKNCQKPIVGHNLLMDLMLFYQNFHQNLPDSYDKFKKELHSVFPVIYDTKHIWLNIRQVLEFKRFVASSGLTTLYELFKNPPDHLNTLFSPCILPSNCKQYGKHA</sequence>
<comment type="caution">
    <text evidence="2">The sequence shown here is derived from an EMBL/GenBank/DDBJ whole genome shotgun (WGS) entry which is preliminary data.</text>
</comment>
<comment type="similarity">
    <text evidence="1">Belongs to the CAF1 family.</text>
</comment>
<dbReference type="Gene3D" id="3.30.420.10">
    <property type="entry name" value="Ribonuclease H-like superfamily/Ribonuclease H"/>
    <property type="match status" value="2"/>
</dbReference>
<dbReference type="GO" id="GO:1990432">
    <property type="term" value="P:siRNA 3'-end processing"/>
    <property type="evidence" value="ECO:0007669"/>
    <property type="project" value="TreeGrafter"/>
</dbReference>
<dbReference type="GO" id="GO:0000289">
    <property type="term" value="P:nuclear-transcribed mRNA poly(A) tail shortening"/>
    <property type="evidence" value="ECO:0007669"/>
    <property type="project" value="TreeGrafter"/>
</dbReference>
<accession>A0A4Y2MTN5</accession>
<gene>
    <name evidence="2" type="primary">Pnldc1_1</name>
    <name evidence="2" type="ORF">AVEN_190395_1</name>
</gene>
<dbReference type="Proteomes" id="UP000499080">
    <property type="component" value="Unassembled WGS sequence"/>
</dbReference>
<dbReference type="GO" id="GO:0000175">
    <property type="term" value="F:3'-5'-RNA exonuclease activity"/>
    <property type="evidence" value="ECO:0007669"/>
    <property type="project" value="TreeGrafter"/>
</dbReference>
<dbReference type="InterPro" id="IPR006941">
    <property type="entry name" value="RNase_CAF1"/>
</dbReference>
<dbReference type="GO" id="GO:1990431">
    <property type="term" value="P:priRNA 3'-end processing"/>
    <property type="evidence" value="ECO:0007669"/>
    <property type="project" value="TreeGrafter"/>
</dbReference>
<dbReference type="AlphaFoldDB" id="A0A4Y2MTN5"/>
<dbReference type="InterPro" id="IPR012337">
    <property type="entry name" value="RNaseH-like_sf"/>
</dbReference>
<evidence type="ECO:0000256" key="1">
    <source>
        <dbReference type="ARBA" id="ARBA00008372"/>
    </source>
</evidence>
<dbReference type="EMBL" id="BGPR01007814">
    <property type="protein sequence ID" value="GBN29740.1"/>
    <property type="molecule type" value="Genomic_DNA"/>
</dbReference>
<dbReference type="OrthoDB" id="6427933at2759"/>
<dbReference type="InterPro" id="IPR051181">
    <property type="entry name" value="CAF1_poly(A)_ribonucleases"/>
</dbReference>
<dbReference type="PANTHER" id="PTHR15092:SF22">
    <property type="entry name" value="POLY(A)-SPECIFIC RIBONUCLEASE PNLDC1"/>
    <property type="match status" value="1"/>
</dbReference>
<dbReference type="Pfam" id="PF04857">
    <property type="entry name" value="CAF1"/>
    <property type="match status" value="1"/>
</dbReference>
<name>A0A4Y2MTN5_ARAVE</name>
<dbReference type="GO" id="GO:0003723">
    <property type="term" value="F:RNA binding"/>
    <property type="evidence" value="ECO:0007669"/>
    <property type="project" value="TreeGrafter"/>
</dbReference>
<dbReference type="InterPro" id="IPR036397">
    <property type="entry name" value="RNaseH_sf"/>
</dbReference>
<reference evidence="2 3" key="1">
    <citation type="journal article" date="2019" name="Sci. Rep.">
        <title>Orb-weaving spider Araneus ventricosus genome elucidates the spidroin gene catalogue.</title>
        <authorList>
            <person name="Kono N."/>
            <person name="Nakamura H."/>
            <person name="Ohtoshi R."/>
            <person name="Moran D.A.P."/>
            <person name="Shinohara A."/>
            <person name="Yoshida Y."/>
            <person name="Fujiwara M."/>
            <person name="Mori M."/>
            <person name="Tomita M."/>
            <person name="Arakawa K."/>
        </authorList>
    </citation>
    <scope>NUCLEOTIDE SEQUENCE [LARGE SCALE GENOMIC DNA]</scope>
</reference>
<protein>
    <submittedName>
        <fullName evidence="2">Poly(A)-specific ribonuclease PNLDC1</fullName>
    </submittedName>
</protein>
<evidence type="ECO:0000313" key="3">
    <source>
        <dbReference type="Proteomes" id="UP000499080"/>
    </source>
</evidence>
<dbReference type="PANTHER" id="PTHR15092">
    <property type="entry name" value="POLY A -SPECIFIC RIBONUCLEASE/TARGET OF EGR1, MEMBER 1"/>
    <property type="match status" value="1"/>
</dbReference>